<keyword evidence="2" id="KW-0472">Membrane</keyword>
<accession>A0A9W8I7P3</accession>
<name>A0A9W8I7P3_9FUNG</name>
<proteinExistence type="predicted"/>
<evidence type="ECO:0000313" key="4">
    <source>
        <dbReference type="Proteomes" id="UP001139887"/>
    </source>
</evidence>
<feature type="transmembrane region" description="Helical" evidence="2">
    <location>
        <begin position="92"/>
        <end position="115"/>
    </location>
</feature>
<dbReference type="AlphaFoldDB" id="A0A9W8I7P3"/>
<feature type="compositionally biased region" description="Polar residues" evidence="1">
    <location>
        <begin position="164"/>
        <end position="177"/>
    </location>
</feature>
<dbReference type="Proteomes" id="UP001139887">
    <property type="component" value="Unassembled WGS sequence"/>
</dbReference>
<comment type="caution">
    <text evidence="3">The sequence shown here is derived from an EMBL/GenBank/DDBJ whole genome shotgun (WGS) entry which is preliminary data.</text>
</comment>
<sequence>MDLEPTPSLTAGNGDQTGVPTNANEVSVVAVLCGTESCDPNTWNNFRLIDRTTQSSDDSGATDLGPLYRPQTSSSDEYVDEDLAHEKRTNKYATPIAIAIPLAAVIAFIVLFSLYQRKRRAKQKASENEENSGPYGQLDSGDPSPTTSETFNYNHQPISRRLTSHATTGSNRTSMFTVATPPPPLPYRRSAHHHDVSRPQSLGPVYYSPLNLNAPAQVQTAENEAPLPEQPPPVHTTERIRANTFSDVPSDDLPPYVDPIEEAMAEAGSRPASLHENRHSQRIMQSPPPYDTITLPG</sequence>
<feature type="region of interest" description="Disordered" evidence="1">
    <location>
        <begin position="53"/>
        <end position="78"/>
    </location>
</feature>
<dbReference type="OrthoDB" id="5567622at2759"/>
<dbReference type="EMBL" id="JANBUW010000045">
    <property type="protein sequence ID" value="KAJ2850081.1"/>
    <property type="molecule type" value="Genomic_DNA"/>
</dbReference>
<organism evidence="3 4">
    <name type="scientific">Coemansia brasiliensis</name>
    <dbReference type="NCBI Taxonomy" id="2650707"/>
    <lineage>
        <taxon>Eukaryota</taxon>
        <taxon>Fungi</taxon>
        <taxon>Fungi incertae sedis</taxon>
        <taxon>Zoopagomycota</taxon>
        <taxon>Kickxellomycotina</taxon>
        <taxon>Kickxellomycetes</taxon>
        <taxon>Kickxellales</taxon>
        <taxon>Kickxellaceae</taxon>
        <taxon>Coemansia</taxon>
    </lineage>
</organism>
<reference evidence="3" key="1">
    <citation type="submission" date="2022-07" db="EMBL/GenBank/DDBJ databases">
        <title>Phylogenomic reconstructions and comparative analyses of Kickxellomycotina fungi.</title>
        <authorList>
            <person name="Reynolds N.K."/>
            <person name="Stajich J.E."/>
            <person name="Barry K."/>
            <person name="Grigoriev I.V."/>
            <person name="Crous P."/>
            <person name="Smith M.E."/>
        </authorList>
    </citation>
    <scope>NUCLEOTIDE SEQUENCE</scope>
    <source>
        <strain evidence="3">NRRL 1566</strain>
    </source>
</reference>
<keyword evidence="2" id="KW-0812">Transmembrane</keyword>
<keyword evidence="4" id="KW-1185">Reference proteome</keyword>
<feature type="compositionally biased region" description="Polar residues" evidence="1">
    <location>
        <begin position="7"/>
        <end position="21"/>
    </location>
</feature>
<evidence type="ECO:0000313" key="3">
    <source>
        <dbReference type="EMBL" id="KAJ2850081.1"/>
    </source>
</evidence>
<keyword evidence="2" id="KW-1133">Transmembrane helix</keyword>
<protein>
    <submittedName>
        <fullName evidence="3">Uncharacterized protein</fullName>
    </submittedName>
</protein>
<feature type="region of interest" description="Disordered" evidence="1">
    <location>
        <begin position="123"/>
        <end position="198"/>
    </location>
</feature>
<feature type="region of interest" description="Disordered" evidence="1">
    <location>
        <begin position="263"/>
        <end position="297"/>
    </location>
</feature>
<evidence type="ECO:0000256" key="1">
    <source>
        <dbReference type="SAM" id="MobiDB-lite"/>
    </source>
</evidence>
<evidence type="ECO:0000256" key="2">
    <source>
        <dbReference type="SAM" id="Phobius"/>
    </source>
</evidence>
<feature type="region of interest" description="Disordered" evidence="1">
    <location>
        <begin position="1"/>
        <end position="21"/>
    </location>
</feature>
<gene>
    <name evidence="3" type="ORF">IWW36_002186</name>
</gene>
<feature type="compositionally biased region" description="Polar residues" evidence="1">
    <location>
        <begin position="143"/>
        <end position="157"/>
    </location>
</feature>